<evidence type="ECO:0008006" key="5">
    <source>
        <dbReference type="Google" id="ProtNLM"/>
    </source>
</evidence>
<dbReference type="EMBL" id="KZ303511">
    <property type="protein sequence ID" value="PIA14942.1"/>
    <property type="molecule type" value="Genomic_DNA"/>
</dbReference>
<evidence type="ECO:0000313" key="4">
    <source>
        <dbReference type="Proteomes" id="UP000242474"/>
    </source>
</evidence>
<feature type="coiled-coil region" evidence="1">
    <location>
        <begin position="77"/>
        <end position="248"/>
    </location>
</feature>
<keyword evidence="1" id="KW-0175">Coiled coil</keyword>
<proteinExistence type="predicted"/>
<dbReference type="OrthoDB" id="10371412at2759"/>
<accession>A0A2G5B7I3</accession>
<keyword evidence="2" id="KW-0732">Signal</keyword>
<dbReference type="AlphaFoldDB" id="A0A2G5B7I3"/>
<keyword evidence="4" id="KW-1185">Reference proteome</keyword>
<organism evidence="3 4">
    <name type="scientific">Coemansia reversa (strain ATCC 12441 / NRRL 1564)</name>
    <dbReference type="NCBI Taxonomy" id="763665"/>
    <lineage>
        <taxon>Eukaryota</taxon>
        <taxon>Fungi</taxon>
        <taxon>Fungi incertae sedis</taxon>
        <taxon>Zoopagomycota</taxon>
        <taxon>Kickxellomycotina</taxon>
        <taxon>Kickxellomycetes</taxon>
        <taxon>Kickxellales</taxon>
        <taxon>Kickxellaceae</taxon>
        <taxon>Coemansia</taxon>
    </lineage>
</organism>
<feature type="signal peptide" evidence="2">
    <location>
        <begin position="1"/>
        <end position="17"/>
    </location>
</feature>
<feature type="chain" id="PRO_5013660209" description="SWI5-dependent HO expression protein 3" evidence="2">
    <location>
        <begin position="18"/>
        <end position="320"/>
    </location>
</feature>
<evidence type="ECO:0000313" key="3">
    <source>
        <dbReference type="EMBL" id="PIA14942.1"/>
    </source>
</evidence>
<evidence type="ECO:0000256" key="2">
    <source>
        <dbReference type="SAM" id="SignalP"/>
    </source>
</evidence>
<sequence length="320" mass="36652">MFIVSLVLARVRQLAETRPTVTPTNSEREFLTSQPKRPVVKHMTSNHSSYTLKGVRFGGFNTFNGWNIFANNWYANIVEAAQQHQALESKFADARNAAAEQNQQCETLKVELARTIETVTKERQKREELEAELQDMVETATEERQKREAIKDELKDALDTAAVERQKRKALEAKLVGACITAGGVKQRLDEDLQRACQRRQMLQLKIHDALNAAVGPNQQFELLDFKLIDVRDEIEELKRRHLTLEIAVEKGHEIVEYNFGDACKAMDEVIQQWDGRWEAMQREHIAENENLPAEIQLMSPPSTPHKSSDVVLQMLVIEH</sequence>
<evidence type="ECO:0000256" key="1">
    <source>
        <dbReference type="SAM" id="Coils"/>
    </source>
</evidence>
<reference evidence="3 4" key="1">
    <citation type="journal article" date="2015" name="Genome Biol. Evol.">
        <title>Phylogenomic analyses indicate that early fungi evolved digesting cell walls of algal ancestors of land plants.</title>
        <authorList>
            <person name="Chang Y."/>
            <person name="Wang S."/>
            <person name="Sekimoto S."/>
            <person name="Aerts A.L."/>
            <person name="Choi C."/>
            <person name="Clum A."/>
            <person name="LaButti K.M."/>
            <person name="Lindquist E.A."/>
            <person name="Yee Ngan C."/>
            <person name="Ohm R.A."/>
            <person name="Salamov A.A."/>
            <person name="Grigoriev I.V."/>
            <person name="Spatafora J.W."/>
            <person name="Berbee M.L."/>
        </authorList>
    </citation>
    <scope>NUCLEOTIDE SEQUENCE [LARGE SCALE GENOMIC DNA]</scope>
    <source>
        <strain evidence="3 4">NRRL 1564</strain>
    </source>
</reference>
<name>A0A2G5B7I3_COERN</name>
<dbReference type="Proteomes" id="UP000242474">
    <property type="component" value="Unassembled WGS sequence"/>
</dbReference>
<protein>
    <recommendedName>
        <fullName evidence="5">SWI5-dependent HO expression protein 3</fullName>
    </recommendedName>
</protein>
<gene>
    <name evidence="3" type="ORF">COEREDRAFT_9807</name>
</gene>